<name>A0A0A9XA05_LYGHE</name>
<evidence type="ECO:0000256" key="1">
    <source>
        <dbReference type="SAM" id="SignalP"/>
    </source>
</evidence>
<feature type="chain" id="PRO_5002054276" evidence="1">
    <location>
        <begin position="17"/>
        <end position="116"/>
    </location>
</feature>
<evidence type="ECO:0000313" key="2">
    <source>
        <dbReference type="EMBL" id="JAG15598.1"/>
    </source>
</evidence>
<sequence length="116" mass="13761">IYRLFFLWMAIRLTFLCHFMQPMDVAVFRSLKETWQSKIHEWRVKMVSTMNSLKPVLKKEHFCPILKEVLEEKVTKTIVKNGFRKILCPWNIAEPLAYFDRPGNDSPETLLLSSES</sequence>
<dbReference type="AlphaFoldDB" id="A0A0A9XA05"/>
<feature type="signal peptide" evidence="1">
    <location>
        <begin position="1"/>
        <end position="16"/>
    </location>
</feature>
<reference evidence="2" key="1">
    <citation type="journal article" date="2014" name="PLoS ONE">
        <title>Transcriptome-Based Identification of ABC Transporters in the Western Tarnished Plant Bug Lygus hesperus.</title>
        <authorList>
            <person name="Hull J.J."/>
            <person name="Chaney K."/>
            <person name="Geib S.M."/>
            <person name="Fabrick J.A."/>
            <person name="Brent C.S."/>
            <person name="Walsh D."/>
            <person name="Lavine L.C."/>
        </authorList>
    </citation>
    <scope>NUCLEOTIDE SEQUENCE</scope>
</reference>
<protein>
    <submittedName>
        <fullName evidence="2">Heat shock protein HSP 90-alpha</fullName>
    </submittedName>
</protein>
<accession>A0A0A9XA05</accession>
<keyword evidence="2" id="KW-0346">Stress response</keyword>
<feature type="non-terminal residue" evidence="2">
    <location>
        <position position="1"/>
    </location>
</feature>
<gene>
    <name evidence="2" type="primary">HSP90AA1_0</name>
    <name evidence="2" type="ORF">CM83_13036</name>
</gene>
<dbReference type="EMBL" id="GBHO01028006">
    <property type="protein sequence ID" value="JAG15598.1"/>
    <property type="molecule type" value="Transcribed_RNA"/>
</dbReference>
<proteinExistence type="predicted"/>
<reference evidence="2" key="2">
    <citation type="submission" date="2014-07" db="EMBL/GenBank/DDBJ databases">
        <authorList>
            <person name="Hull J."/>
        </authorList>
    </citation>
    <scope>NUCLEOTIDE SEQUENCE</scope>
</reference>
<keyword evidence="1" id="KW-0732">Signal</keyword>
<organism evidence="2">
    <name type="scientific">Lygus hesperus</name>
    <name type="common">Western plant bug</name>
    <dbReference type="NCBI Taxonomy" id="30085"/>
    <lineage>
        <taxon>Eukaryota</taxon>
        <taxon>Metazoa</taxon>
        <taxon>Ecdysozoa</taxon>
        <taxon>Arthropoda</taxon>
        <taxon>Hexapoda</taxon>
        <taxon>Insecta</taxon>
        <taxon>Pterygota</taxon>
        <taxon>Neoptera</taxon>
        <taxon>Paraneoptera</taxon>
        <taxon>Hemiptera</taxon>
        <taxon>Heteroptera</taxon>
        <taxon>Panheteroptera</taxon>
        <taxon>Cimicomorpha</taxon>
        <taxon>Miridae</taxon>
        <taxon>Mirini</taxon>
        <taxon>Lygus</taxon>
    </lineage>
</organism>